<evidence type="ECO:0000256" key="1">
    <source>
        <dbReference type="SAM" id="Phobius"/>
    </source>
</evidence>
<proteinExistence type="predicted"/>
<keyword evidence="1" id="KW-1133">Transmembrane helix</keyword>
<dbReference type="EMBL" id="MU793352">
    <property type="protein sequence ID" value="KAJ3785136.1"/>
    <property type="molecule type" value="Genomic_DNA"/>
</dbReference>
<gene>
    <name evidence="2" type="ORF">GGU10DRAFT_355755</name>
</gene>
<organism evidence="2 3">
    <name type="scientific">Lentinula aff. detonsa</name>
    <dbReference type="NCBI Taxonomy" id="2804958"/>
    <lineage>
        <taxon>Eukaryota</taxon>
        <taxon>Fungi</taxon>
        <taxon>Dikarya</taxon>
        <taxon>Basidiomycota</taxon>
        <taxon>Agaricomycotina</taxon>
        <taxon>Agaricomycetes</taxon>
        <taxon>Agaricomycetidae</taxon>
        <taxon>Agaricales</taxon>
        <taxon>Marasmiineae</taxon>
        <taxon>Omphalotaceae</taxon>
        <taxon>Lentinula</taxon>
    </lineage>
</organism>
<dbReference type="Proteomes" id="UP001163798">
    <property type="component" value="Unassembled WGS sequence"/>
</dbReference>
<sequence>MSADLMIYDVYYFSVLSTFDITVHELCLSFWLHFTIITFISNWYISDIPILIFLPFFLAFTQHTIMELFLDSCSYTGNTCEDFLAYIFVSLAIALTRSSPHFSL</sequence>
<comment type="caution">
    <text evidence="2">The sequence shown here is derived from an EMBL/GenBank/DDBJ whole genome shotgun (WGS) entry which is preliminary data.</text>
</comment>
<accession>A0AA38KRZ6</accession>
<evidence type="ECO:0000313" key="2">
    <source>
        <dbReference type="EMBL" id="KAJ3785136.1"/>
    </source>
</evidence>
<keyword evidence="3" id="KW-1185">Reference proteome</keyword>
<evidence type="ECO:0000313" key="3">
    <source>
        <dbReference type="Proteomes" id="UP001163798"/>
    </source>
</evidence>
<reference evidence="2" key="1">
    <citation type="submission" date="2022-08" db="EMBL/GenBank/DDBJ databases">
        <authorList>
            <consortium name="DOE Joint Genome Institute"/>
            <person name="Min B."/>
            <person name="Riley R."/>
            <person name="Sierra-Patev S."/>
            <person name="Naranjo-Ortiz M."/>
            <person name="Looney B."/>
            <person name="Konkel Z."/>
            <person name="Slot J.C."/>
            <person name="Sakamoto Y."/>
            <person name="Steenwyk J.L."/>
            <person name="Rokas A."/>
            <person name="Carro J."/>
            <person name="Camarero S."/>
            <person name="Ferreira P."/>
            <person name="Molpeceres G."/>
            <person name="Ruiz-Duenas F.J."/>
            <person name="Serrano A."/>
            <person name="Henrissat B."/>
            <person name="Drula E."/>
            <person name="Hughes K.W."/>
            <person name="Mata J.L."/>
            <person name="Ishikawa N.K."/>
            <person name="Vargas-Isla R."/>
            <person name="Ushijima S."/>
            <person name="Smith C.A."/>
            <person name="Ahrendt S."/>
            <person name="Andreopoulos W."/>
            <person name="He G."/>
            <person name="Labutti K."/>
            <person name="Lipzen A."/>
            <person name="Ng V."/>
            <person name="Sandor L."/>
            <person name="Barry K."/>
            <person name="Martinez A.T."/>
            <person name="Xiao Y."/>
            <person name="Gibbons J.G."/>
            <person name="Terashima K."/>
            <person name="Hibbett D.S."/>
            <person name="Grigoriev I.V."/>
        </authorList>
    </citation>
    <scope>NUCLEOTIDE SEQUENCE</scope>
    <source>
        <strain evidence="2">TFB10291</strain>
    </source>
</reference>
<feature type="non-terminal residue" evidence="2">
    <location>
        <position position="104"/>
    </location>
</feature>
<protein>
    <submittedName>
        <fullName evidence="2">Uncharacterized protein</fullName>
    </submittedName>
</protein>
<keyword evidence="1" id="KW-0812">Transmembrane</keyword>
<feature type="transmembrane region" description="Helical" evidence="1">
    <location>
        <begin position="44"/>
        <end position="63"/>
    </location>
</feature>
<name>A0AA38KRZ6_9AGAR</name>
<feature type="transmembrane region" description="Helical" evidence="1">
    <location>
        <begin position="12"/>
        <end position="32"/>
    </location>
</feature>
<keyword evidence="1" id="KW-0472">Membrane</keyword>
<dbReference type="AlphaFoldDB" id="A0AA38KRZ6"/>